<comment type="subcellular location">
    <subcellularLocation>
        <location evidence="1">Nucleus</location>
    </subcellularLocation>
</comment>
<evidence type="ECO:0000256" key="2">
    <source>
        <dbReference type="ARBA" id="ARBA00007025"/>
    </source>
</evidence>
<dbReference type="InterPro" id="IPR025260">
    <property type="entry name" value="CHD1-like_C"/>
</dbReference>
<dbReference type="PROSITE" id="PS51194">
    <property type="entry name" value="HELICASE_CTER"/>
    <property type="match status" value="1"/>
</dbReference>
<dbReference type="Gene3D" id="1.10.10.60">
    <property type="entry name" value="Homeodomain-like"/>
    <property type="match status" value="1"/>
</dbReference>
<evidence type="ECO:0000313" key="16">
    <source>
        <dbReference type="Proteomes" id="UP000230002"/>
    </source>
</evidence>
<proteinExistence type="inferred from homology"/>
<dbReference type="Proteomes" id="UP000230002">
    <property type="component" value="Unassembled WGS sequence"/>
</dbReference>
<feature type="region of interest" description="Disordered" evidence="11">
    <location>
        <begin position="1"/>
        <end position="286"/>
    </location>
</feature>
<dbReference type="Pfam" id="PF00271">
    <property type="entry name" value="Helicase_C"/>
    <property type="match status" value="1"/>
</dbReference>
<feature type="compositionally biased region" description="Low complexity" evidence="11">
    <location>
        <begin position="88"/>
        <end position="114"/>
    </location>
</feature>
<evidence type="ECO:0000256" key="5">
    <source>
        <dbReference type="ARBA" id="ARBA00022801"/>
    </source>
</evidence>
<keyword evidence="9" id="KW-0804">Transcription</keyword>
<feature type="region of interest" description="Disordered" evidence="11">
    <location>
        <begin position="1362"/>
        <end position="1435"/>
    </location>
</feature>
<dbReference type="GO" id="GO:0005634">
    <property type="term" value="C:nucleus"/>
    <property type="evidence" value="ECO:0007669"/>
    <property type="project" value="UniProtKB-SubCell"/>
</dbReference>
<comment type="caution">
    <text evidence="15">The sequence shown here is derived from an EMBL/GenBank/DDBJ whole genome shotgun (WGS) entry which is preliminary data.</text>
</comment>
<dbReference type="SMART" id="SM01176">
    <property type="entry name" value="DUF4208"/>
    <property type="match status" value="1"/>
</dbReference>
<feature type="compositionally biased region" description="Basic and acidic residues" evidence="11">
    <location>
        <begin position="1079"/>
        <end position="1101"/>
    </location>
</feature>
<dbReference type="InterPro" id="IPR009057">
    <property type="entry name" value="Homeodomain-like_sf"/>
</dbReference>
<feature type="region of interest" description="Disordered" evidence="11">
    <location>
        <begin position="1524"/>
        <end position="1571"/>
    </location>
</feature>
<dbReference type="InterPro" id="IPR023780">
    <property type="entry name" value="Chromo_domain"/>
</dbReference>
<dbReference type="SMART" id="SM00487">
    <property type="entry name" value="DEXDc"/>
    <property type="match status" value="1"/>
</dbReference>
<dbReference type="Pfam" id="PF00385">
    <property type="entry name" value="Chromo"/>
    <property type="match status" value="1"/>
</dbReference>
<dbReference type="GO" id="GO:0016887">
    <property type="term" value="F:ATP hydrolysis activity"/>
    <property type="evidence" value="ECO:0007669"/>
    <property type="project" value="TreeGrafter"/>
</dbReference>
<dbReference type="Gene3D" id="3.40.50.10810">
    <property type="entry name" value="Tandem AAA-ATPase domain"/>
    <property type="match status" value="1"/>
</dbReference>
<dbReference type="InterPro" id="IPR014001">
    <property type="entry name" value="Helicase_ATP-bd"/>
</dbReference>
<name>A0A2G8SRH6_9APHY</name>
<dbReference type="Pfam" id="PF13907">
    <property type="entry name" value="CHD1-like_C"/>
    <property type="match status" value="1"/>
</dbReference>
<dbReference type="GO" id="GO:0003682">
    <property type="term" value="F:chromatin binding"/>
    <property type="evidence" value="ECO:0007669"/>
    <property type="project" value="TreeGrafter"/>
</dbReference>
<dbReference type="Gene3D" id="2.40.50.40">
    <property type="match status" value="2"/>
</dbReference>
<dbReference type="OrthoDB" id="5857104at2759"/>
<dbReference type="Pfam" id="PF23588">
    <property type="entry name" value="HTH_CHD1_Hrp3"/>
    <property type="match status" value="1"/>
</dbReference>
<gene>
    <name evidence="15" type="ORF">GSI_01838</name>
</gene>
<dbReference type="GO" id="GO:0005524">
    <property type="term" value="F:ATP binding"/>
    <property type="evidence" value="ECO:0007669"/>
    <property type="project" value="UniProtKB-KW"/>
</dbReference>
<evidence type="ECO:0000256" key="7">
    <source>
        <dbReference type="ARBA" id="ARBA00023015"/>
    </source>
</evidence>
<dbReference type="InterPro" id="IPR000330">
    <property type="entry name" value="SNF2_N"/>
</dbReference>
<evidence type="ECO:0000256" key="10">
    <source>
        <dbReference type="ARBA" id="ARBA00023242"/>
    </source>
</evidence>
<keyword evidence="16" id="KW-1185">Reference proteome</keyword>
<dbReference type="SUPFAM" id="SSF52540">
    <property type="entry name" value="P-loop containing nucleoside triphosphate hydrolases"/>
    <property type="match status" value="2"/>
</dbReference>
<evidence type="ECO:0000259" key="14">
    <source>
        <dbReference type="PROSITE" id="PS51194"/>
    </source>
</evidence>
<dbReference type="GO" id="GO:0003677">
    <property type="term" value="F:DNA binding"/>
    <property type="evidence" value="ECO:0007669"/>
    <property type="project" value="UniProtKB-KW"/>
</dbReference>
<evidence type="ECO:0000256" key="1">
    <source>
        <dbReference type="ARBA" id="ARBA00004123"/>
    </source>
</evidence>
<dbReference type="InterPro" id="IPR001650">
    <property type="entry name" value="Helicase_C-like"/>
</dbReference>
<organism evidence="15 16">
    <name type="scientific">Ganoderma sinense ZZ0214-1</name>
    <dbReference type="NCBI Taxonomy" id="1077348"/>
    <lineage>
        <taxon>Eukaryota</taxon>
        <taxon>Fungi</taxon>
        <taxon>Dikarya</taxon>
        <taxon>Basidiomycota</taxon>
        <taxon>Agaricomycotina</taxon>
        <taxon>Agaricomycetes</taxon>
        <taxon>Polyporales</taxon>
        <taxon>Polyporaceae</taxon>
        <taxon>Ganoderma</taxon>
    </lineage>
</organism>
<dbReference type="InterPro" id="IPR056302">
    <property type="entry name" value="CHD1-2/Hrp3_HTH"/>
</dbReference>
<feature type="domain" description="Helicase ATP-binding" evidence="13">
    <location>
        <begin position="526"/>
        <end position="695"/>
    </location>
</feature>
<dbReference type="SMART" id="SM00490">
    <property type="entry name" value="HELICc"/>
    <property type="match status" value="1"/>
</dbReference>
<dbReference type="SMART" id="SM00298">
    <property type="entry name" value="CHROMO"/>
    <property type="match status" value="2"/>
</dbReference>
<evidence type="ECO:0000256" key="8">
    <source>
        <dbReference type="ARBA" id="ARBA00023125"/>
    </source>
</evidence>
<dbReference type="Pfam" id="PF18196">
    <property type="entry name" value="Cdh1_DBD_1"/>
    <property type="match status" value="1"/>
</dbReference>
<keyword evidence="8" id="KW-0238">DNA-binding</keyword>
<feature type="compositionally biased region" description="Low complexity" evidence="11">
    <location>
        <begin position="1544"/>
        <end position="1564"/>
    </location>
</feature>
<dbReference type="SUPFAM" id="SSF46689">
    <property type="entry name" value="Homeodomain-like"/>
    <property type="match status" value="1"/>
</dbReference>
<dbReference type="STRING" id="1077348.A0A2G8SRH6"/>
<dbReference type="SUPFAM" id="SSF54160">
    <property type="entry name" value="Chromo domain-like"/>
    <property type="match status" value="2"/>
</dbReference>
<accession>A0A2G8SRH6</accession>
<dbReference type="InterPro" id="IPR000953">
    <property type="entry name" value="Chromo/chromo_shadow_dom"/>
</dbReference>
<protein>
    <submittedName>
        <fullName evidence="15">Uncharacterized protein</fullName>
    </submittedName>
</protein>
<dbReference type="InterPro" id="IPR049730">
    <property type="entry name" value="SNF2/RAD54-like_C"/>
</dbReference>
<dbReference type="CDD" id="cd18793">
    <property type="entry name" value="SF2_C_SNF"/>
    <property type="match status" value="1"/>
</dbReference>
<dbReference type="GO" id="GO:0034728">
    <property type="term" value="P:nucleosome organization"/>
    <property type="evidence" value="ECO:0007669"/>
    <property type="project" value="TreeGrafter"/>
</dbReference>
<dbReference type="Gene3D" id="3.40.50.300">
    <property type="entry name" value="P-loop containing nucleotide triphosphate hydrolases"/>
    <property type="match status" value="1"/>
</dbReference>
<evidence type="ECO:0000256" key="4">
    <source>
        <dbReference type="ARBA" id="ARBA00022741"/>
    </source>
</evidence>
<keyword evidence="3" id="KW-0677">Repeat</keyword>
<keyword evidence="4" id="KW-0547">Nucleotide-binding</keyword>
<dbReference type="EMBL" id="AYKW01000002">
    <property type="protein sequence ID" value="PIL36178.1"/>
    <property type="molecule type" value="Genomic_DNA"/>
</dbReference>
<evidence type="ECO:0000313" key="15">
    <source>
        <dbReference type="EMBL" id="PIL36178.1"/>
    </source>
</evidence>
<keyword evidence="7" id="KW-0805">Transcription regulation</keyword>
<evidence type="ECO:0000256" key="6">
    <source>
        <dbReference type="ARBA" id="ARBA00022840"/>
    </source>
</evidence>
<dbReference type="GO" id="GO:0000785">
    <property type="term" value="C:chromatin"/>
    <property type="evidence" value="ECO:0007669"/>
    <property type="project" value="TreeGrafter"/>
</dbReference>
<feature type="compositionally biased region" description="Acidic residues" evidence="11">
    <location>
        <begin position="175"/>
        <end position="187"/>
    </location>
</feature>
<feature type="region of interest" description="Disordered" evidence="11">
    <location>
        <begin position="1079"/>
        <end position="1144"/>
    </location>
</feature>
<dbReference type="InterPro" id="IPR041150">
    <property type="entry name" value="Cdh1_DBD"/>
</dbReference>
<dbReference type="InterPro" id="IPR016197">
    <property type="entry name" value="Chromo-like_dom_sf"/>
</dbReference>
<evidence type="ECO:0000256" key="3">
    <source>
        <dbReference type="ARBA" id="ARBA00022737"/>
    </source>
</evidence>
<dbReference type="PANTHER" id="PTHR45623">
    <property type="entry name" value="CHROMODOMAIN-HELICASE-DNA-BINDING PROTEIN 3-RELATED-RELATED"/>
    <property type="match status" value="1"/>
</dbReference>
<dbReference type="PROSITE" id="PS51192">
    <property type="entry name" value="HELICASE_ATP_BIND_1"/>
    <property type="match status" value="1"/>
</dbReference>
<evidence type="ECO:0000256" key="9">
    <source>
        <dbReference type="ARBA" id="ARBA00023163"/>
    </source>
</evidence>
<dbReference type="PROSITE" id="PS50013">
    <property type="entry name" value="CHROMO_2"/>
    <property type="match status" value="1"/>
</dbReference>
<evidence type="ECO:0000256" key="11">
    <source>
        <dbReference type="SAM" id="MobiDB-lite"/>
    </source>
</evidence>
<dbReference type="FunFam" id="3.40.50.300:FF:000130">
    <property type="entry name" value="Chromodomain-helicase-DNA-binding protein 2 isoform 1"/>
    <property type="match status" value="1"/>
</dbReference>
<reference evidence="15 16" key="1">
    <citation type="journal article" date="2015" name="Sci. Rep.">
        <title>Chromosome-level genome map provides insights into diverse defense mechanisms in the medicinal fungus Ganoderma sinense.</title>
        <authorList>
            <person name="Zhu Y."/>
            <person name="Xu J."/>
            <person name="Sun C."/>
            <person name="Zhou S."/>
            <person name="Xu H."/>
            <person name="Nelson D.R."/>
            <person name="Qian J."/>
            <person name="Song J."/>
            <person name="Luo H."/>
            <person name="Xiang L."/>
            <person name="Li Y."/>
            <person name="Xu Z."/>
            <person name="Ji A."/>
            <person name="Wang L."/>
            <person name="Lu S."/>
            <person name="Hayward A."/>
            <person name="Sun W."/>
            <person name="Li X."/>
            <person name="Schwartz D.C."/>
            <person name="Wang Y."/>
            <person name="Chen S."/>
        </authorList>
    </citation>
    <scope>NUCLEOTIDE SEQUENCE [LARGE SCALE GENOMIC DNA]</scope>
    <source>
        <strain evidence="15 16">ZZ0214-1</strain>
    </source>
</reference>
<dbReference type="InterPro" id="IPR027417">
    <property type="entry name" value="P-loop_NTPase"/>
</dbReference>
<feature type="compositionally biased region" description="Polar residues" evidence="11">
    <location>
        <begin position="150"/>
        <end position="163"/>
    </location>
</feature>
<sequence length="1571" mass="176083">MGAATRGPGDVTADGCERAWEGGKEAGHGGGRRVGDGEKDAEGGPMVGDKLMRATGRSSPWAVTSRPRCGPGARVRTESELGCRLWRSSFPFSTPPAAASSLSPSSPSPSSSHPSAPPSPQALTLDSDVDYMLNGHDDDPMASGALSPAPLSNSEDSDNTMQVDSDVDVTRNPDADADGEYDDDEPDGIPQASGASSSYHNKRVVKDEDESGYEDDPEEANDDDEDASYADEEYGAPKKKAPKKKKAPSKPKVTPRQAVPDSDSDSDYGARSKKKKKTRNAGDELRVSSRGVKIPNYVDDVHDFDDDEADAITYTETAAPMKEEDEIENVLGHCRDEGHENDLEDDWYTNIRFHIKWKNFSHLHNTDEVYEFLKRFKGLKRVDNYIKAFKADQEILAASSISPEDRETILLRRERDKEELELHKTVERIIAQRESETGQVEYFCKWNGLNYDHCTWETQEEIRPIGKEQIDAFRQREAVASFPFKSTVYPRHARPSFEKIKEDPQYITDTGGELKDFQLTGLNWLAYLWSRGENGILADEMGLGKTVQSVSFLSYLFHERRQFGPFLVIVPLSTITAWQSQFATWAPDLHVVTYIGSATARAVARQYEFGSSVKKLKMNVLLTTYEITLRDVKELGEIKWQMLMVDEAHRLKNSESQLYEALRGFSAASKVLITGTPLQNNVKELLSLMHFLMPEKFQLTNEFDLADADHEVKIKELHDQLRSLMLRRLKRDVLTSLPTKSERILRVEMSAMQTHFYKNILTKNFQALVKSANGNNNISLLNIAMELKKAANHPFLFEGAETRSTNDEEVLKGLVMSSGKMVLLDKLLARLRADGHRVLIFSQMVRMLDIMSDYMTLRGYLHQRLDGTVTSEQRKKSIHHFNQAGSPDFAFLLSTRAGGLGINLETADTVIIFDSDWNPQNDLQAMARAHRIGQKSHVSVYRFVSKDTMEEDVLERAKKKMVLEYAIINQMDTSQAHLSSKGGASKDPSKPDALSKDELHAVLKYGAQKIFDKDDTQQSKKLDEMDLDDILNRAEQHETVAAQNEGASLGGEGFLEQFANISDVKNDMNWEDIIPVEERQRFEEEEDQRRAEEIAAAETKDRKRSHAPVSYEGMDVEHTSSAPPAKKPRHPAPQRKTPSQKAMELKERDVRVLVRSLQKWGDIRQRYDTIVTEAKLTEKNRGMIQDVADDIIELCARAVEENNTEKRARIEAGETLTNAQKSKAVLVTYRNVNNINAETVLSRHRDLQILFKYLETLNDEEQYSWAIPIENIRPTLNWSGRWGPQEDAMLLVGAYKYGFGNWEAMAKDARLGLEGKFFLEEGKKGEDAASKPIPNAIHLVRRGDYLLGILREHDEKIRAIESTLSRRGQKASLSPPPPVASTSSYAPAVRKRAESEAVASVDEGASKKRKRRPTPTFTDSSSSDECPSMDEAATKEELRPVKKQLKNLKLSGGDMPREDKVAILKESLAAIGKRIESVLQQKAAAGEDRDRWRRHLWTFVTLFWPKKVKAGKLEEIHAKMVMKEGAPRASSSDGTSAAKKPRLSAGASSRAGAPAAPSASTTSSHTNGKYR</sequence>
<dbReference type="GO" id="GO:0042393">
    <property type="term" value="F:histone binding"/>
    <property type="evidence" value="ECO:0007669"/>
    <property type="project" value="TreeGrafter"/>
</dbReference>
<dbReference type="GO" id="GO:0140658">
    <property type="term" value="F:ATP-dependent chromatin remodeler activity"/>
    <property type="evidence" value="ECO:0007669"/>
    <property type="project" value="TreeGrafter"/>
</dbReference>
<keyword evidence="5" id="KW-0378">Hydrolase</keyword>
<feature type="compositionally biased region" description="Basic residues" evidence="11">
    <location>
        <begin position="237"/>
        <end position="249"/>
    </location>
</feature>
<dbReference type="CDD" id="cd18659">
    <property type="entry name" value="CD2_tandem"/>
    <property type="match status" value="1"/>
</dbReference>
<dbReference type="PROSITE" id="PS00598">
    <property type="entry name" value="CHROMO_1"/>
    <property type="match status" value="1"/>
</dbReference>
<dbReference type="Pfam" id="PF00176">
    <property type="entry name" value="SNF2-rel_dom"/>
    <property type="match status" value="1"/>
</dbReference>
<dbReference type="InterPro" id="IPR023779">
    <property type="entry name" value="Chromodomain_CS"/>
</dbReference>
<keyword evidence="6" id="KW-0067">ATP-binding</keyword>
<dbReference type="InterPro" id="IPR038718">
    <property type="entry name" value="SNF2-like_sf"/>
</dbReference>
<dbReference type="PANTHER" id="PTHR45623:SF14">
    <property type="entry name" value="CHROMODOMAIN-HELICASE-DNA-BINDING PROTEIN 1"/>
    <property type="match status" value="1"/>
</dbReference>
<keyword evidence="10" id="KW-0539">Nucleus</keyword>
<feature type="compositionally biased region" description="Acidic residues" evidence="11">
    <location>
        <begin position="207"/>
        <end position="234"/>
    </location>
</feature>
<feature type="compositionally biased region" description="Basic and acidic residues" evidence="11">
    <location>
        <begin position="15"/>
        <end position="42"/>
    </location>
</feature>
<evidence type="ECO:0000259" key="13">
    <source>
        <dbReference type="PROSITE" id="PS51192"/>
    </source>
</evidence>
<feature type="domain" description="Helicase C-terminal" evidence="14">
    <location>
        <begin position="823"/>
        <end position="979"/>
    </location>
</feature>
<evidence type="ECO:0000259" key="12">
    <source>
        <dbReference type="PROSITE" id="PS50013"/>
    </source>
</evidence>
<feature type="domain" description="Chromo" evidence="12">
    <location>
        <begin position="424"/>
        <end position="485"/>
    </location>
</feature>
<comment type="similarity">
    <text evidence="2">Belongs to the SNF2/RAD54 helicase family.</text>
</comment>